<dbReference type="InterPro" id="IPR040223">
    <property type="entry name" value="PAR_bZIP"/>
</dbReference>
<reference evidence="10" key="1">
    <citation type="submission" date="2016-11" db="UniProtKB">
        <authorList>
            <consortium name="WormBaseParasite"/>
        </authorList>
    </citation>
    <scope>IDENTIFICATION</scope>
</reference>
<keyword evidence="9" id="KW-1185">Reference proteome</keyword>
<dbReference type="PANTHER" id="PTHR11988:SF56">
    <property type="entry name" value="TRANSCRIPTION FACTOR CES-2"/>
    <property type="match status" value="1"/>
</dbReference>
<dbReference type="AlphaFoldDB" id="A0A1I7W8X4"/>
<protein>
    <submittedName>
        <fullName evidence="10">BZIP domain-containing protein</fullName>
    </submittedName>
</protein>
<feature type="compositionally biased region" description="Low complexity" evidence="7">
    <location>
        <begin position="98"/>
        <end position="118"/>
    </location>
</feature>
<keyword evidence="3" id="KW-0805">Transcription regulation</keyword>
<dbReference type="CDD" id="cd14695">
    <property type="entry name" value="bZIP_HLF"/>
    <property type="match status" value="1"/>
</dbReference>
<keyword evidence="4" id="KW-0238">DNA-binding</keyword>
<dbReference type="Gene3D" id="1.20.5.170">
    <property type="match status" value="1"/>
</dbReference>
<evidence type="ECO:0000256" key="7">
    <source>
        <dbReference type="SAM" id="MobiDB-lite"/>
    </source>
</evidence>
<dbReference type="Pfam" id="PF07716">
    <property type="entry name" value="bZIP_2"/>
    <property type="match status" value="1"/>
</dbReference>
<sequence>MFSFDWQPEPSFEWVHAINPRDLKQSDGVMDLRSALSALLRPVALPAVPMRPMSIPFGYSDSTLLALTKLDSSLMSVVPFTSEPSAIYTPKKARLDDSPCSPLSSNSSTVSSTQLSSPQPSPVRKIAKPIPDEKKDDAYFERRRKNNDAAKRSRDARRAKEEAIAARAAALEQDNIQLRGQV</sequence>
<organism evidence="9 10">
    <name type="scientific">Heterorhabditis bacteriophora</name>
    <name type="common">Entomopathogenic nematode worm</name>
    <dbReference type="NCBI Taxonomy" id="37862"/>
    <lineage>
        <taxon>Eukaryota</taxon>
        <taxon>Metazoa</taxon>
        <taxon>Ecdysozoa</taxon>
        <taxon>Nematoda</taxon>
        <taxon>Chromadorea</taxon>
        <taxon>Rhabditida</taxon>
        <taxon>Rhabditina</taxon>
        <taxon>Rhabditomorpha</taxon>
        <taxon>Strongyloidea</taxon>
        <taxon>Heterorhabditidae</taxon>
        <taxon>Heterorhabditis</taxon>
    </lineage>
</organism>
<keyword evidence="5" id="KW-0804">Transcription</keyword>
<dbReference type="WBParaSite" id="Hba_01094">
    <property type="protein sequence ID" value="Hba_01094"/>
    <property type="gene ID" value="Hba_01094"/>
</dbReference>
<evidence type="ECO:0000256" key="1">
    <source>
        <dbReference type="ARBA" id="ARBA00004123"/>
    </source>
</evidence>
<evidence type="ECO:0000256" key="3">
    <source>
        <dbReference type="ARBA" id="ARBA00023015"/>
    </source>
</evidence>
<evidence type="ECO:0000256" key="6">
    <source>
        <dbReference type="ARBA" id="ARBA00023242"/>
    </source>
</evidence>
<proteinExistence type="inferred from homology"/>
<dbReference type="PROSITE" id="PS50217">
    <property type="entry name" value="BZIP"/>
    <property type="match status" value="1"/>
</dbReference>
<dbReference type="PANTHER" id="PTHR11988">
    <property type="entry name" value="THYROTROPH EMBRYONIC FACTOR RELATED"/>
    <property type="match status" value="1"/>
</dbReference>
<dbReference type="InterPro" id="IPR004827">
    <property type="entry name" value="bZIP"/>
</dbReference>
<evidence type="ECO:0000256" key="5">
    <source>
        <dbReference type="ARBA" id="ARBA00023163"/>
    </source>
</evidence>
<evidence type="ECO:0000256" key="2">
    <source>
        <dbReference type="ARBA" id="ARBA00006079"/>
    </source>
</evidence>
<name>A0A1I7W8X4_HETBA</name>
<feature type="compositionally biased region" description="Basic and acidic residues" evidence="7">
    <location>
        <begin position="130"/>
        <end position="161"/>
    </location>
</feature>
<feature type="region of interest" description="Disordered" evidence="7">
    <location>
        <begin position="91"/>
        <end position="161"/>
    </location>
</feature>
<dbReference type="GO" id="GO:0000981">
    <property type="term" value="F:DNA-binding transcription factor activity, RNA polymerase II-specific"/>
    <property type="evidence" value="ECO:0007669"/>
    <property type="project" value="TreeGrafter"/>
</dbReference>
<dbReference type="InterPro" id="IPR046347">
    <property type="entry name" value="bZIP_sf"/>
</dbReference>
<evidence type="ECO:0000256" key="4">
    <source>
        <dbReference type="ARBA" id="ARBA00023125"/>
    </source>
</evidence>
<evidence type="ECO:0000259" key="8">
    <source>
        <dbReference type="PROSITE" id="PS50217"/>
    </source>
</evidence>
<dbReference type="FunFam" id="1.20.5.170:FF:000025">
    <property type="entry name" value="nuclear factor interleukin-3-regulated protein-like"/>
    <property type="match status" value="1"/>
</dbReference>
<accession>A0A1I7W8X4</accession>
<comment type="subcellular location">
    <subcellularLocation>
        <location evidence="1">Nucleus</location>
    </subcellularLocation>
</comment>
<feature type="domain" description="BZIP" evidence="8">
    <location>
        <begin position="136"/>
        <end position="182"/>
    </location>
</feature>
<evidence type="ECO:0000313" key="10">
    <source>
        <dbReference type="WBParaSite" id="Hba_01094"/>
    </source>
</evidence>
<dbReference type="SUPFAM" id="SSF57959">
    <property type="entry name" value="Leucine zipper domain"/>
    <property type="match status" value="1"/>
</dbReference>
<dbReference type="Proteomes" id="UP000095283">
    <property type="component" value="Unplaced"/>
</dbReference>
<dbReference type="GO" id="GO:0005634">
    <property type="term" value="C:nucleus"/>
    <property type="evidence" value="ECO:0007669"/>
    <property type="project" value="UniProtKB-SubCell"/>
</dbReference>
<dbReference type="GO" id="GO:0000978">
    <property type="term" value="F:RNA polymerase II cis-regulatory region sequence-specific DNA binding"/>
    <property type="evidence" value="ECO:0007669"/>
    <property type="project" value="TreeGrafter"/>
</dbReference>
<keyword evidence="6" id="KW-0539">Nucleus</keyword>
<evidence type="ECO:0000313" key="9">
    <source>
        <dbReference type="Proteomes" id="UP000095283"/>
    </source>
</evidence>
<comment type="similarity">
    <text evidence="2">Belongs to the bZIP family. NFIL3 subfamily.</text>
</comment>